<protein>
    <submittedName>
        <fullName evidence="6">Ankyrin repeat-containing domain protein</fullName>
    </submittedName>
</protein>
<dbReference type="PANTHER" id="PTHR24141:SF1">
    <property type="entry name" value="2-5A-DEPENDENT RIBONUCLEASE"/>
    <property type="match status" value="1"/>
</dbReference>
<organism evidence="6 7">
    <name type="scientific">Mycena metata</name>
    <dbReference type="NCBI Taxonomy" id="1033252"/>
    <lineage>
        <taxon>Eukaryota</taxon>
        <taxon>Fungi</taxon>
        <taxon>Dikarya</taxon>
        <taxon>Basidiomycota</taxon>
        <taxon>Agaricomycotina</taxon>
        <taxon>Agaricomycetes</taxon>
        <taxon>Agaricomycetidae</taxon>
        <taxon>Agaricales</taxon>
        <taxon>Marasmiineae</taxon>
        <taxon>Mycenaceae</taxon>
        <taxon>Mycena</taxon>
    </lineage>
</organism>
<comment type="caution">
    <text evidence="6">The sequence shown here is derived from an EMBL/GenBank/DDBJ whole genome shotgun (WGS) entry which is preliminary data.</text>
</comment>
<feature type="repeat" description="ANK" evidence="3">
    <location>
        <begin position="816"/>
        <end position="848"/>
    </location>
</feature>
<dbReference type="PANTHER" id="PTHR24141">
    <property type="entry name" value="2-5A-DEPENDENT RIBONUCLEASE"/>
    <property type="match status" value="1"/>
</dbReference>
<evidence type="ECO:0000313" key="6">
    <source>
        <dbReference type="EMBL" id="KAJ7740532.1"/>
    </source>
</evidence>
<dbReference type="Proteomes" id="UP001215598">
    <property type="component" value="Unassembled WGS sequence"/>
</dbReference>
<feature type="repeat" description="ANK" evidence="3">
    <location>
        <begin position="651"/>
        <end position="683"/>
    </location>
</feature>
<dbReference type="Pfam" id="PF13637">
    <property type="entry name" value="Ank_4"/>
    <property type="match status" value="1"/>
</dbReference>
<evidence type="ECO:0000256" key="4">
    <source>
        <dbReference type="SAM" id="MobiDB-lite"/>
    </source>
</evidence>
<keyword evidence="5" id="KW-0812">Transmembrane</keyword>
<dbReference type="AlphaFoldDB" id="A0AAD7IEJ7"/>
<keyword evidence="2 3" id="KW-0040">ANK repeat</keyword>
<dbReference type="PROSITE" id="PS50088">
    <property type="entry name" value="ANK_REPEAT"/>
    <property type="match status" value="11"/>
</dbReference>
<dbReference type="GO" id="GO:0004540">
    <property type="term" value="F:RNA nuclease activity"/>
    <property type="evidence" value="ECO:0007669"/>
    <property type="project" value="TreeGrafter"/>
</dbReference>
<feature type="repeat" description="ANK" evidence="3">
    <location>
        <begin position="557"/>
        <end position="589"/>
    </location>
</feature>
<keyword evidence="5" id="KW-0472">Membrane</keyword>
<feature type="transmembrane region" description="Helical" evidence="5">
    <location>
        <begin position="345"/>
        <end position="370"/>
    </location>
</feature>
<dbReference type="SMART" id="SM00248">
    <property type="entry name" value="ANK"/>
    <property type="match status" value="12"/>
</dbReference>
<feature type="transmembrane region" description="Helical" evidence="5">
    <location>
        <begin position="83"/>
        <end position="104"/>
    </location>
</feature>
<dbReference type="GO" id="GO:0003723">
    <property type="term" value="F:RNA binding"/>
    <property type="evidence" value="ECO:0007669"/>
    <property type="project" value="TreeGrafter"/>
</dbReference>
<dbReference type="Pfam" id="PF12796">
    <property type="entry name" value="Ank_2"/>
    <property type="match status" value="4"/>
</dbReference>
<gene>
    <name evidence="6" type="ORF">B0H16DRAFT_53972</name>
</gene>
<feature type="transmembrane region" description="Helical" evidence="5">
    <location>
        <begin position="306"/>
        <end position="325"/>
    </location>
</feature>
<feature type="region of interest" description="Disordered" evidence="4">
    <location>
        <begin position="583"/>
        <end position="617"/>
    </location>
</feature>
<dbReference type="InterPro" id="IPR002110">
    <property type="entry name" value="Ankyrin_rpt"/>
</dbReference>
<feature type="repeat" description="ANK" evidence="3">
    <location>
        <begin position="849"/>
        <end position="881"/>
    </location>
</feature>
<feature type="repeat" description="ANK" evidence="3">
    <location>
        <begin position="457"/>
        <end position="489"/>
    </location>
</feature>
<feature type="repeat" description="ANK" evidence="3">
    <location>
        <begin position="684"/>
        <end position="716"/>
    </location>
</feature>
<dbReference type="SUPFAM" id="SSF48403">
    <property type="entry name" value="Ankyrin repeat"/>
    <property type="match status" value="2"/>
</dbReference>
<feature type="transmembrane region" description="Helical" evidence="5">
    <location>
        <begin position="192"/>
        <end position="212"/>
    </location>
</feature>
<reference evidence="6" key="1">
    <citation type="submission" date="2023-03" db="EMBL/GenBank/DDBJ databases">
        <title>Massive genome expansion in bonnet fungi (Mycena s.s.) driven by repeated elements and novel gene families across ecological guilds.</title>
        <authorList>
            <consortium name="Lawrence Berkeley National Laboratory"/>
            <person name="Harder C.B."/>
            <person name="Miyauchi S."/>
            <person name="Viragh M."/>
            <person name="Kuo A."/>
            <person name="Thoen E."/>
            <person name="Andreopoulos B."/>
            <person name="Lu D."/>
            <person name="Skrede I."/>
            <person name="Drula E."/>
            <person name="Henrissat B."/>
            <person name="Morin E."/>
            <person name="Kohler A."/>
            <person name="Barry K."/>
            <person name="LaButti K."/>
            <person name="Morin E."/>
            <person name="Salamov A."/>
            <person name="Lipzen A."/>
            <person name="Mereny Z."/>
            <person name="Hegedus B."/>
            <person name="Baldrian P."/>
            <person name="Stursova M."/>
            <person name="Weitz H."/>
            <person name="Taylor A."/>
            <person name="Grigoriev I.V."/>
            <person name="Nagy L.G."/>
            <person name="Martin F."/>
            <person name="Kauserud H."/>
        </authorList>
    </citation>
    <scope>NUCLEOTIDE SEQUENCE</scope>
    <source>
        <strain evidence="6">CBHHK182m</strain>
    </source>
</reference>
<dbReference type="PRINTS" id="PR01415">
    <property type="entry name" value="ANKYRIN"/>
</dbReference>
<feature type="repeat" description="ANK" evidence="3">
    <location>
        <begin position="618"/>
        <end position="650"/>
    </location>
</feature>
<evidence type="ECO:0000256" key="1">
    <source>
        <dbReference type="ARBA" id="ARBA00022737"/>
    </source>
</evidence>
<sequence>MCPIAAADRLRLNCNGRVQSLTTFTLTPYSLLPAMTSPCIIPNTDISGIGVRTAAYAQNILSFVPAVLALIDHQISQKELDSLEGQSTTILLSSYALLIAGLILARNQLDNYHTTIVLNLNWMNNTNTFIYILFLLHADRNPWSRFQSRRRAGKEPKAGMEQDAKSLSAKFYVAIRKRSLTLASIIDSVDPAVLIGSLHLSLMGALGLWLWIAPGRFGNSLSCSLESTISLFGRAIPLSSHALRAVSLSVYILILVPGLNLILPTVIFCAPLVLVRRLTPKVDESKQVDGGRPVQLISNKLNRHEIGAILTGLLMLMFVNLLFIVDTELSISRNESLQDRQDGLWTFGQTLALLLLVLPLWNIAAALRIIDGPEDPKRVAEAAARVAAIQAEAVRGLEGYTSSVEWEKVKQWIHDIQGAKIVPIGGKWIHAAVKNDDQDVITFAGNYHKNLNERDNHGTTSLDYALKSNRLKLVVFLRKNGADLDASSQLNKKSLHYASEGGLDVVQYVVSENLKLDINSKDAEDKTGLHYASINGYLDVVKYLVREGMVINNRDKFGRISLHYSSRNGHLETVQYLVEKNVGTDDDENDTPGSLERSANVATQLGEPSSDVNATDENEKTALHHAAEGNHLNVIKYLLTHSAEIEATDEDGKTSLHIATQSGHLRVIECLVENGAKINGRGPNGTTSLHIACGRKRLDITTFLVNNRADVKASKTDGVTSLWIASENGALDVVRLLVQKNADIENPGKKGDTSVCIASRNGHRDVVKLLSEKNANIEASNNNGATSLYISSQNGHLDVVRLLLEKNANIEASNNNGATSLYIASQEGHLNVVKHLLEKNANIEASMKDGTTSLYTASYNGHLNVVKLLLEKGTNIEASTHKVDPGMI</sequence>
<feature type="transmembrane region" description="Helical" evidence="5">
    <location>
        <begin position="116"/>
        <end position="136"/>
    </location>
</feature>
<feature type="repeat" description="ANK" evidence="3">
    <location>
        <begin position="717"/>
        <end position="749"/>
    </location>
</feature>
<dbReference type="PROSITE" id="PS50297">
    <property type="entry name" value="ANK_REP_REGION"/>
    <property type="match status" value="10"/>
</dbReference>
<evidence type="ECO:0000256" key="2">
    <source>
        <dbReference type="ARBA" id="ARBA00023043"/>
    </source>
</evidence>
<dbReference type="EMBL" id="JARKIB010000102">
    <property type="protein sequence ID" value="KAJ7740532.1"/>
    <property type="molecule type" value="Genomic_DNA"/>
</dbReference>
<accession>A0AAD7IEJ7</accession>
<name>A0AAD7IEJ7_9AGAR</name>
<evidence type="ECO:0000256" key="5">
    <source>
        <dbReference type="SAM" id="Phobius"/>
    </source>
</evidence>
<feature type="transmembrane region" description="Helical" evidence="5">
    <location>
        <begin position="248"/>
        <end position="275"/>
    </location>
</feature>
<feature type="repeat" description="ANK" evidence="3">
    <location>
        <begin position="750"/>
        <end position="782"/>
    </location>
</feature>
<keyword evidence="1" id="KW-0677">Repeat</keyword>
<dbReference type="Gene3D" id="1.25.40.20">
    <property type="entry name" value="Ankyrin repeat-containing domain"/>
    <property type="match status" value="4"/>
</dbReference>
<feature type="repeat" description="ANK" evidence="3">
    <location>
        <begin position="783"/>
        <end position="815"/>
    </location>
</feature>
<dbReference type="InterPro" id="IPR036770">
    <property type="entry name" value="Ankyrin_rpt-contain_sf"/>
</dbReference>
<proteinExistence type="predicted"/>
<feature type="transmembrane region" description="Helical" evidence="5">
    <location>
        <begin position="53"/>
        <end position="71"/>
    </location>
</feature>
<evidence type="ECO:0000313" key="7">
    <source>
        <dbReference type="Proteomes" id="UP001215598"/>
    </source>
</evidence>
<feature type="repeat" description="ANK" evidence="3">
    <location>
        <begin position="524"/>
        <end position="556"/>
    </location>
</feature>
<keyword evidence="7" id="KW-1185">Reference proteome</keyword>
<keyword evidence="5" id="KW-1133">Transmembrane helix</keyword>
<evidence type="ECO:0000256" key="3">
    <source>
        <dbReference type="PROSITE-ProRule" id="PRU00023"/>
    </source>
</evidence>
<feature type="compositionally biased region" description="Polar residues" evidence="4">
    <location>
        <begin position="600"/>
        <end position="615"/>
    </location>
</feature>
<dbReference type="GO" id="GO:0006396">
    <property type="term" value="P:RNA processing"/>
    <property type="evidence" value="ECO:0007669"/>
    <property type="project" value="TreeGrafter"/>
</dbReference>